<keyword evidence="1" id="KW-0175">Coiled coil</keyword>
<comment type="caution">
    <text evidence="3">The sequence shown here is derived from an EMBL/GenBank/DDBJ whole genome shotgun (WGS) entry which is preliminary data.</text>
</comment>
<dbReference type="OrthoDB" id="327600at2759"/>
<evidence type="ECO:0000313" key="4">
    <source>
        <dbReference type="Proteomes" id="UP000187209"/>
    </source>
</evidence>
<feature type="coiled-coil region" evidence="1">
    <location>
        <begin position="138"/>
        <end position="165"/>
    </location>
</feature>
<evidence type="ECO:0000256" key="2">
    <source>
        <dbReference type="SAM" id="MobiDB-lite"/>
    </source>
</evidence>
<dbReference type="Proteomes" id="UP000187209">
    <property type="component" value="Unassembled WGS sequence"/>
</dbReference>
<evidence type="ECO:0000256" key="1">
    <source>
        <dbReference type="SAM" id="Coils"/>
    </source>
</evidence>
<dbReference type="AlphaFoldDB" id="A0A1R2CUC6"/>
<organism evidence="3 4">
    <name type="scientific">Stentor coeruleus</name>
    <dbReference type="NCBI Taxonomy" id="5963"/>
    <lineage>
        <taxon>Eukaryota</taxon>
        <taxon>Sar</taxon>
        <taxon>Alveolata</taxon>
        <taxon>Ciliophora</taxon>
        <taxon>Postciliodesmatophora</taxon>
        <taxon>Heterotrichea</taxon>
        <taxon>Heterotrichida</taxon>
        <taxon>Stentoridae</taxon>
        <taxon>Stentor</taxon>
    </lineage>
</organism>
<dbReference type="EMBL" id="MPUH01000058">
    <property type="protein sequence ID" value="OMJ92608.1"/>
    <property type="molecule type" value="Genomic_DNA"/>
</dbReference>
<sequence>MKNQLYIQPPEEDIEGQIDRLNFAVQRLMQGIELSAQTPRNPSQLSFTHPAWLDEEEQENSIDAIPADLEAKFEEILLVLDRTQMINEDFWSEQCRRESNRLSLENESYVLKLEKENMLLRSRQALPRSDFTLTLRRNSYLETEKRNFEEKLSQLDKLNEEYQARNQSILKVQESLRVKERWIDQKEKELRVSWQNFEKTKQEWEVNKANNTGYMSKSPTKPPIRQEKSIIVLKKDEFSLDRPELLTTHQGAPPPNAPETPLSKQKSLTTLQNELKEFEDILGSITDPVEHSKLVMKIDQIKNKIATVRGQMALFQSNRSSRLISNMMKTMEKEVSYEENKRKQQLERYSKKAVAKVPEDNIRQTQIINNETTRRVISNDNAPVTNTSSNLQTVNKVMVNQKLNDEKQLLDFRKEMLNKREKELAQRESQLQETWMKIPGSKELIEIVNRTLFKLTEQKNELDNEREIFEKEKVEMLKVRDKLMEQMSKIKN</sequence>
<accession>A0A1R2CUC6</accession>
<keyword evidence="4" id="KW-1185">Reference proteome</keyword>
<protein>
    <submittedName>
        <fullName evidence="3">Uncharacterized protein</fullName>
    </submittedName>
</protein>
<proteinExistence type="predicted"/>
<feature type="region of interest" description="Disordered" evidence="2">
    <location>
        <begin position="246"/>
        <end position="266"/>
    </location>
</feature>
<feature type="coiled-coil region" evidence="1">
    <location>
        <begin position="400"/>
        <end position="475"/>
    </location>
</feature>
<evidence type="ECO:0000313" key="3">
    <source>
        <dbReference type="EMBL" id="OMJ92608.1"/>
    </source>
</evidence>
<reference evidence="3 4" key="1">
    <citation type="submission" date="2016-11" db="EMBL/GenBank/DDBJ databases">
        <title>The macronuclear genome of Stentor coeruleus: a giant cell with tiny introns.</title>
        <authorList>
            <person name="Slabodnick M."/>
            <person name="Ruby J.G."/>
            <person name="Reiff S.B."/>
            <person name="Swart E.C."/>
            <person name="Gosai S."/>
            <person name="Prabakaran S."/>
            <person name="Witkowska E."/>
            <person name="Larue G.E."/>
            <person name="Fisher S."/>
            <person name="Freeman R.M."/>
            <person name="Gunawardena J."/>
            <person name="Chu W."/>
            <person name="Stover N.A."/>
            <person name="Gregory B.D."/>
            <person name="Nowacki M."/>
            <person name="Derisi J."/>
            <person name="Roy S.W."/>
            <person name="Marshall W.F."/>
            <person name="Sood P."/>
        </authorList>
    </citation>
    <scope>NUCLEOTIDE SEQUENCE [LARGE SCALE GENOMIC DNA]</scope>
    <source>
        <strain evidence="3">WM001</strain>
    </source>
</reference>
<name>A0A1R2CUC6_9CILI</name>
<gene>
    <name evidence="3" type="ORF">SteCoe_4618</name>
</gene>